<dbReference type="GO" id="GO:0016887">
    <property type="term" value="F:ATP hydrolysis activity"/>
    <property type="evidence" value="ECO:0007669"/>
    <property type="project" value="InterPro"/>
</dbReference>
<dbReference type="GO" id="GO:0006261">
    <property type="term" value="P:DNA-templated DNA replication"/>
    <property type="evidence" value="ECO:0007669"/>
    <property type="project" value="TreeGrafter"/>
</dbReference>
<dbReference type="CDD" id="cd00009">
    <property type="entry name" value="AAA"/>
    <property type="match status" value="1"/>
</dbReference>
<evidence type="ECO:0000259" key="1">
    <source>
        <dbReference type="SMART" id="SM00382"/>
    </source>
</evidence>
<dbReference type="GO" id="GO:0005524">
    <property type="term" value="F:ATP binding"/>
    <property type="evidence" value="ECO:0007669"/>
    <property type="project" value="InterPro"/>
</dbReference>
<accession>A0A0F9EW90</accession>
<protein>
    <recommendedName>
        <fullName evidence="1">AAA+ ATPase domain-containing protein</fullName>
    </recommendedName>
</protein>
<comment type="caution">
    <text evidence="2">The sequence shown here is derived from an EMBL/GenBank/DDBJ whole genome shotgun (WGS) entry which is preliminary data.</text>
</comment>
<name>A0A0F9EW90_9ZZZZ</name>
<dbReference type="EMBL" id="LAZR01025871">
    <property type="protein sequence ID" value="KKL70521.1"/>
    <property type="molecule type" value="Genomic_DNA"/>
</dbReference>
<dbReference type="Gene3D" id="3.40.50.300">
    <property type="entry name" value="P-loop containing nucleotide triphosphate hydrolases"/>
    <property type="match status" value="1"/>
</dbReference>
<gene>
    <name evidence="2" type="ORF">LCGC14_2104080</name>
</gene>
<dbReference type="InterPro" id="IPR027417">
    <property type="entry name" value="P-loop_NTPase"/>
</dbReference>
<dbReference type="InterPro" id="IPR003593">
    <property type="entry name" value="AAA+_ATPase"/>
</dbReference>
<dbReference type="PANTHER" id="PTHR11669:SF0">
    <property type="entry name" value="PROTEIN STICHEL-LIKE 2"/>
    <property type="match status" value="1"/>
</dbReference>
<proteinExistence type="predicted"/>
<dbReference type="Pfam" id="PF00004">
    <property type="entry name" value="AAA"/>
    <property type="match status" value="1"/>
</dbReference>
<dbReference type="SMART" id="SM00382">
    <property type="entry name" value="AAA"/>
    <property type="match status" value="1"/>
</dbReference>
<reference evidence="2" key="1">
    <citation type="journal article" date="2015" name="Nature">
        <title>Complex archaea that bridge the gap between prokaryotes and eukaryotes.</title>
        <authorList>
            <person name="Spang A."/>
            <person name="Saw J.H."/>
            <person name="Jorgensen S.L."/>
            <person name="Zaremba-Niedzwiedzka K."/>
            <person name="Martijn J."/>
            <person name="Lind A.E."/>
            <person name="van Eijk R."/>
            <person name="Schleper C."/>
            <person name="Guy L."/>
            <person name="Ettema T.J."/>
        </authorList>
    </citation>
    <scope>NUCLEOTIDE SEQUENCE</scope>
</reference>
<feature type="domain" description="AAA+ ATPase" evidence="1">
    <location>
        <begin position="34"/>
        <end position="159"/>
    </location>
</feature>
<dbReference type="InterPro" id="IPR050238">
    <property type="entry name" value="DNA_Rep/Repair_Clamp_Loader"/>
</dbReference>
<sequence>MSLYEQYRPDTFGAVLGQDKAVSQIERLCAAGLGGRALWISGASGTGKTTLARIAAGTIADDFFVQEYDSADQLSGPEFDSIERTMCLYGMGKGGRVFIINEAHGLRKSATRRFLGILERIPSHVCFIFTTTKQGQDQLFDDNIDASPLLSRCNVVPNTAGGLPLNTV</sequence>
<dbReference type="SUPFAM" id="SSF52540">
    <property type="entry name" value="P-loop containing nucleoside triphosphate hydrolases"/>
    <property type="match status" value="1"/>
</dbReference>
<dbReference type="AlphaFoldDB" id="A0A0F9EW90"/>
<organism evidence="2">
    <name type="scientific">marine sediment metagenome</name>
    <dbReference type="NCBI Taxonomy" id="412755"/>
    <lineage>
        <taxon>unclassified sequences</taxon>
        <taxon>metagenomes</taxon>
        <taxon>ecological metagenomes</taxon>
    </lineage>
</organism>
<dbReference type="PANTHER" id="PTHR11669">
    <property type="entry name" value="REPLICATION FACTOR C / DNA POLYMERASE III GAMMA-TAU SUBUNIT"/>
    <property type="match status" value="1"/>
</dbReference>
<dbReference type="InterPro" id="IPR003959">
    <property type="entry name" value="ATPase_AAA_core"/>
</dbReference>
<evidence type="ECO:0000313" key="2">
    <source>
        <dbReference type="EMBL" id="KKL70521.1"/>
    </source>
</evidence>